<organism evidence="2 3">
    <name type="scientific">Rotaria sordida</name>
    <dbReference type="NCBI Taxonomy" id="392033"/>
    <lineage>
        <taxon>Eukaryota</taxon>
        <taxon>Metazoa</taxon>
        <taxon>Spiralia</taxon>
        <taxon>Gnathifera</taxon>
        <taxon>Rotifera</taxon>
        <taxon>Eurotatoria</taxon>
        <taxon>Bdelloidea</taxon>
        <taxon>Philodinida</taxon>
        <taxon>Philodinidae</taxon>
        <taxon>Rotaria</taxon>
    </lineage>
</organism>
<protein>
    <submittedName>
        <fullName evidence="2">Uncharacterized protein</fullName>
    </submittedName>
</protein>
<dbReference type="AlphaFoldDB" id="A0A815YI57"/>
<sequence>MAEGENGTILGQVSIDVLAIRPGNNAFTLNGLLAPSRETDLPVIGKFFSAYLNGQTQTVKVFRNQSSVKNAIAMDLTISGLSMKANLDGIETKLIHQVNVLNFSIEFDSVHVNKVYVTGRLSVFFELPSNIHMKFKALRTSINFTMHFNDKPSMGQMILHDLPVEHNQTTNELFISFNKQELIVLNDASFKEFAANLVLTTNASIMIEGLAAALAEVRIGNITLSNIPINDTLHLVGYNEFDNGLLNIDNIDLIGAISCQALALRVRTQIINPSVVNILYGGRLSFDLCDIVSGKSLGLVNIDPFYLQLQDNITVLDAEGIFNITKQNAALIFTSYWQGHSESALIKYCYLCEKRLFMCYRCSFKRRHLSKMRQIVYKVK</sequence>
<name>A0A815YI57_9BILA</name>
<dbReference type="Pfam" id="PF12505">
    <property type="entry name" value="DUF3712"/>
    <property type="match status" value="1"/>
</dbReference>
<evidence type="ECO:0000313" key="2">
    <source>
        <dbReference type="EMBL" id="CAF1572025.1"/>
    </source>
</evidence>
<keyword evidence="3" id="KW-1185">Reference proteome</keyword>
<dbReference type="PANTHER" id="PTHR35895">
    <property type="entry name" value="CHROMOSOME 16, WHOLE GENOME SHOTGUN SEQUENCE"/>
    <property type="match status" value="1"/>
</dbReference>
<proteinExistence type="predicted"/>
<comment type="caution">
    <text evidence="2">The sequence shown here is derived from an EMBL/GenBank/DDBJ whole genome shotgun (WGS) entry which is preliminary data.</text>
</comment>
<accession>A0A815YI57</accession>
<gene>
    <name evidence="2" type="ORF">JXQ802_LOCUS45302</name>
    <name evidence="1" type="ORF">PYM288_LOCUS5574</name>
</gene>
<dbReference type="GO" id="GO:0016020">
    <property type="term" value="C:membrane"/>
    <property type="evidence" value="ECO:0007669"/>
    <property type="project" value="TreeGrafter"/>
</dbReference>
<dbReference type="InterPro" id="IPR022185">
    <property type="entry name" value="DUF3712"/>
</dbReference>
<evidence type="ECO:0000313" key="1">
    <source>
        <dbReference type="EMBL" id="CAF0820755.1"/>
    </source>
</evidence>
<reference evidence="2" key="1">
    <citation type="submission" date="2021-02" db="EMBL/GenBank/DDBJ databases">
        <authorList>
            <person name="Nowell W R."/>
        </authorList>
    </citation>
    <scope>NUCLEOTIDE SEQUENCE</scope>
</reference>
<dbReference type="Proteomes" id="UP000663854">
    <property type="component" value="Unassembled WGS sequence"/>
</dbReference>
<dbReference type="PANTHER" id="PTHR35895:SF1">
    <property type="entry name" value="LIPID-BINDING SERUM GLYCOPROTEIN C-TERMINAL DOMAIN-CONTAINING PROTEIN"/>
    <property type="match status" value="1"/>
</dbReference>
<dbReference type="InterPro" id="IPR046368">
    <property type="entry name" value="Tag1"/>
</dbReference>
<dbReference type="EMBL" id="CAJNOH010000057">
    <property type="protein sequence ID" value="CAF0820755.1"/>
    <property type="molecule type" value="Genomic_DNA"/>
</dbReference>
<dbReference type="EMBL" id="CAJNOL010003717">
    <property type="protein sequence ID" value="CAF1572025.1"/>
    <property type="molecule type" value="Genomic_DNA"/>
</dbReference>
<dbReference type="Proteomes" id="UP000663870">
    <property type="component" value="Unassembled WGS sequence"/>
</dbReference>
<evidence type="ECO:0000313" key="3">
    <source>
        <dbReference type="Proteomes" id="UP000663870"/>
    </source>
</evidence>